<evidence type="ECO:0000256" key="1">
    <source>
        <dbReference type="SAM" id="Phobius"/>
    </source>
</evidence>
<gene>
    <name evidence="2" type="ORF">CCAP1982_LOCUS6439</name>
</gene>
<keyword evidence="3" id="KW-1185">Reference proteome</keyword>
<keyword evidence="1" id="KW-0812">Transmembrane</keyword>
<keyword evidence="1" id="KW-1133">Transmembrane helix</keyword>
<organism evidence="2 3">
    <name type="scientific">Ceratitis capitata</name>
    <name type="common">Mediterranean fruit fly</name>
    <name type="synonym">Tephritis capitata</name>
    <dbReference type="NCBI Taxonomy" id="7213"/>
    <lineage>
        <taxon>Eukaryota</taxon>
        <taxon>Metazoa</taxon>
        <taxon>Ecdysozoa</taxon>
        <taxon>Arthropoda</taxon>
        <taxon>Hexapoda</taxon>
        <taxon>Insecta</taxon>
        <taxon>Pterygota</taxon>
        <taxon>Neoptera</taxon>
        <taxon>Endopterygota</taxon>
        <taxon>Diptera</taxon>
        <taxon>Brachycera</taxon>
        <taxon>Muscomorpha</taxon>
        <taxon>Tephritoidea</taxon>
        <taxon>Tephritidae</taxon>
        <taxon>Ceratitis</taxon>
        <taxon>Ceratitis</taxon>
    </lineage>
</organism>
<feature type="transmembrane region" description="Helical" evidence="1">
    <location>
        <begin position="6"/>
        <end position="29"/>
    </location>
</feature>
<dbReference type="Proteomes" id="UP000606786">
    <property type="component" value="Unassembled WGS sequence"/>
</dbReference>
<comment type="caution">
    <text evidence="2">The sequence shown here is derived from an EMBL/GenBank/DDBJ whole genome shotgun (WGS) entry which is preliminary data.</text>
</comment>
<dbReference type="AlphaFoldDB" id="A0A811UJE0"/>
<name>A0A811UJE0_CERCA</name>
<proteinExistence type="predicted"/>
<accession>A0A811UJE0</accession>
<reference evidence="2" key="1">
    <citation type="submission" date="2020-11" db="EMBL/GenBank/DDBJ databases">
        <authorList>
            <person name="Whitehead M."/>
        </authorList>
    </citation>
    <scope>NUCLEOTIDE SEQUENCE</scope>
    <source>
        <strain evidence="2">EGII</strain>
    </source>
</reference>
<evidence type="ECO:0000313" key="2">
    <source>
        <dbReference type="EMBL" id="CAD6997815.1"/>
    </source>
</evidence>
<protein>
    <submittedName>
        <fullName evidence="2">(Mediterranean fruit fly) hypothetical protein</fullName>
    </submittedName>
</protein>
<dbReference type="EMBL" id="CAJHJT010000012">
    <property type="protein sequence ID" value="CAD6997815.1"/>
    <property type="molecule type" value="Genomic_DNA"/>
</dbReference>
<evidence type="ECO:0000313" key="3">
    <source>
        <dbReference type="Proteomes" id="UP000606786"/>
    </source>
</evidence>
<keyword evidence="1" id="KW-0472">Membrane</keyword>
<feature type="non-terminal residue" evidence="2">
    <location>
        <position position="79"/>
    </location>
</feature>
<sequence>MVKCTAVFYEAFFLFVLLLLVIITKTYVFSSLYIERLGRCVWTPYLSTTKQVPSDGGDDDDNDDTTRFTRLLMAFFKAK</sequence>